<dbReference type="Proteomes" id="UP000001812">
    <property type="component" value="Chromosome I"/>
</dbReference>
<evidence type="ECO:0000313" key="1">
    <source>
        <dbReference type="EMBL" id="EET09757.1"/>
    </source>
</evidence>
<sequence>MLARAAHAGRGASCGGGAPVRHIAAAARASAVAAIRRTRALLRSDAPAT</sequence>
<name>A0A0E1WJD5_BURPE</name>
<accession>A0A0E1WJD5</accession>
<gene>
    <name evidence="1" type="ORF">BURPS1710A_2170</name>
</gene>
<dbReference type="HOGENOM" id="CLU_3133325_0_0_4"/>
<organism evidence="1">
    <name type="scientific">Burkholderia pseudomallei 1710a</name>
    <dbReference type="NCBI Taxonomy" id="320371"/>
    <lineage>
        <taxon>Bacteria</taxon>
        <taxon>Pseudomonadati</taxon>
        <taxon>Pseudomonadota</taxon>
        <taxon>Betaproteobacteria</taxon>
        <taxon>Burkholderiales</taxon>
        <taxon>Burkholderiaceae</taxon>
        <taxon>Burkholderia</taxon>
        <taxon>pseudomallei group</taxon>
    </lineage>
</organism>
<dbReference type="AlphaFoldDB" id="A0A0E1WJD5"/>
<proteinExistence type="predicted"/>
<reference evidence="1" key="1">
    <citation type="submission" date="2009-05" db="EMBL/GenBank/DDBJ databases">
        <authorList>
            <person name="Harkins D.M."/>
            <person name="DeShazer D."/>
            <person name="Woods D.E."/>
            <person name="Brinkac L.M."/>
            <person name="Brown K.A."/>
            <person name="Hung G.C."/>
            <person name="Tuanyok A."/>
            <person name="Zhang B."/>
            <person name="Nierman W.C."/>
        </authorList>
    </citation>
    <scope>NUCLEOTIDE SEQUENCE [LARGE SCALE GENOMIC DNA]</scope>
    <source>
        <strain evidence="1">1710a</strain>
    </source>
</reference>
<protein>
    <submittedName>
        <fullName evidence="1">Uncharacterized protein</fullName>
    </submittedName>
</protein>
<dbReference type="EMBL" id="CM000832">
    <property type="protein sequence ID" value="EET09757.1"/>
    <property type="molecule type" value="Genomic_DNA"/>
</dbReference>